<feature type="domain" description="Nop" evidence="2">
    <location>
        <begin position="460"/>
        <end position="584"/>
    </location>
</feature>
<keyword evidence="4" id="KW-1185">Reference proteome</keyword>
<dbReference type="Gene3D" id="1.10.246.90">
    <property type="entry name" value="Nop domain"/>
    <property type="match status" value="1"/>
</dbReference>
<accession>A0A565BHD0</accession>
<dbReference type="InterPro" id="IPR057225">
    <property type="entry name" value="DUF7903"/>
</dbReference>
<dbReference type="OrthoDB" id="2014147at2759"/>
<dbReference type="EMBL" id="CABITT030000004">
    <property type="protein sequence ID" value="VVB01052.1"/>
    <property type="molecule type" value="Genomic_DNA"/>
</dbReference>
<gene>
    <name evidence="3" type="ORF">ANE_LOCUS11496</name>
</gene>
<proteinExistence type="predicted"/>
<reference evidence="3" key="1">
    <citation type="submission" date="2019-07" db="EMBL/GenBank/DDBJ databases">
        <authorList>
            <person name="Dittberner H."/>
        </authorList>
    </citation>
    <scope>NUCLEOTIDE SEQUENCE [LARGE SCALE GENOMIC DNA]</scope>
</reference>
<dbReference type="Pfam" id="PF25475">
    <property type="entry name" value="DUF7903"/>
    <property type="match status" value="2"/>
</dbReference>
<dbReference type="InterPro" id="IPR036070">
    <property type="entry name" value="Nop_dom_sf"/>
</dbReference>
<comment type="caution">
    <text evidence="3">The sequence shown here is derived from an EMBL/GenBank/DDBJ whole genome shotgun (WGS) entry which is preliminary data.</text>
</comment>
<evidence type="ECO:0000259" key="2">
    <source>
        <dbReference type="PROSITE" id="PS51358"/>
    </source>
</evidence>
<feature type="region of interest" description="Disordered" evidence="1">
    <location>
        <begin position="549"/>
        <end position="573"/>
    </location>
</feature>
<dbReference type="Pfam" id="PF01798">
    <property type="entry name" value="Nop"/>
    <property type="match status" value="1"/>
</dbReference>
<dbReference type="Gene3D" id="1.10.287.4070">
    <property type="match status" value="1"/>
</dbReference>
<evidence type="ECO:0000256" key="1">
    <source>
        <dbReference type="SAM" id="MobiDB-lite"/>
    </source>
</evidence>
<dbReference type="SUPFAM" id="SSF89124">
    <property type="entry name" value="Nop domain"/>
    <property type="match status" value="1"/>
</dbReference>
<evidence type="ECO:0000313" key="3">
    <source>
        <dbReference type="EMBL" id="VVB01052.1"/>
    </source>
</evidence>
<dbReference type="PANTHER" id="PTHR35481">
    <property type="entry name" value="DNA-DIRECTED RNA POLYMERASE SUBUNIT ALPHA"/>
    <property type="match status" value="1"/>
</dbReference>
<evidence type="ECO:0000313" key="4">
    <source>
        <dbReference type="Proteomes" id="UP000489600"/>
    </source>
</evidence>
<dbReference type="InterPro" id="IPR042239">
    <property type="entry name" value="Nop_C"/>
</dbReference>
<name>A0A565BHD0_9BRAS</name>
<dbReference type="PROSITE" id="PS51358">
    <property type="entry name" value="NOP"/>
    <property type="match status" value="1"/>
</dbReference>
<dbReference type="Proteomes" id="UP000489600">
    <property type="component" value="Unassembled WGS sequence"/>
</dbReference>
<dbReference type="AlphaFoldDB" id="A0A565BHD0"/>
<dbReference type="PANTHER" id="PTHR35481:SF2">
    <property type="entry name" value="(RAPE) HYPOTHETICAL PROTEIN"/>
    <property type="match status" value="1"/>
</dbReference>
<organism evidence="3 4">
    <name type="scientific">Arabis nemorensis</name>
    <dbReference type="NCBI Taxonomy" id="586526"/>
    <lineage>
        <taxon>Eukaryota</taxon>
        <taxon>Viridiplantae</taxon>
        <taxon>Streptophyta</taxon>
        <taxon>Embryophyta</taxon>
        <taxon>Tracheophyta</taxon>
        <taxon>Spermatophyta</taxon>
        <taxon>Magnoliopsida</taxon>
        <taxon>eudicotyledons</taxon>
        <taxon>Gunneridae</taxon>
        <taxon>Pentapetalae</taxon>
        <taxon>rosids</taxon>
        <taxon>malvids</taxon>
        <taxon>Brassicales</taxon>
        <taxon>Brassicaceae</taxon>
        <taxon>Arabideae</taxon>
        <taxon>Arabis</taxon>
    </lineage>
</organism>
<protein>
    <recommendedName>
        <fullName evidence="2">Nop domain-containing protein</fullName>
    </recommendedName>
</protein>
<sequence length="945" mass="107398">MSYIPPHKRHSKDPVIPSPVPDYLVTKFKKNLNFKRSRITYSEDSISKWFIFSSNGIEDEVPPSVQLVPVSSNSAVFGYGTKPSVLMNNNVRKANMITEGSEEEERTRWLLVAEKVEEDLVLAYERAKKKMESHHLLDTAKLRLVARFGKNFSHGRPYSQIYLYKIFTTDVPTSFIQNIKSKAIPSHKFCIDMEKETYIVKVSHYTRPNATIRCKCIMKEDGRLSMYKASLEYILFFDTSHFAYVSIRNGTVQRLAFSRFKNANRHDEEINMLGDRRLSPHLRFLKYYFDSEVESLAVGDARLGNEINVRLGIQCAKRKSAIKLLITGRIHFGEDVTPLISLIGSLDALDPQVNQTGMSLKDFFGPKFARVGYDSTRRYSVCKVCYLDGKQNRCCRSRLPLRFLTQEVEADLKEVTIASIEVDFYDNDVAASKELCAEYLSTLKIRDDIQQAFTSRMNVVVPHLTGLLGERLAARLIAQVGSLPKLVNLPGSKVQYLVFTRNKPKVARSLATKICLAARCNLFGRGGQVNHVATTGRQSITHRITTLEGSGMSYIPPHKRNSKDPNTPSPVPDSLVTKFKKNLNLNSNSDKLNRIVYSGDSIWKWFLIGANGIEDEIPPSVTLVPLSSDSVECRNGEKPSILMNNNVQKANMSIGESEEDERTQWMLLVAEKVEEDLVLAYERAKTSMDEESHSVLRLVASFGKNLFYVRQAGPLKECSRKNMNKVFDADVPTSYIQHIKSKVVPSHEFCIEKEKETYIVKVSHYTRPNETIQCKCILKEDGQLSMYKVELNLVRHLVVDVSCIDKNLDMRLMLTAKRKMTTLTEKEISNIKGLLDPATVDPNVKGGLRWPLGKSSSGDGYKVFETCHVKSTVYKNQTLRLRVRKTDRFNERIGTGEIKREVALMLKDINTKLQEQNIERGCAMEMLKDALGTLWDFLHCDAYLT</sequence>
<dbReference type="InterPro" id="IPR002687">
    <property type="entry name" value="Nop_dom"/>
</dbReference>